<dbReference type="SMART" id="SM01294">
    <property type="entry name" value="PKS_PP_betabranch"/>
    <property type="match status" value="1"/>
</dbReference>
<accession>A0A499VPU1</accession>
<evidence type="ECO:0000256" key="1">
    <source>
        <dbReference type="ARBA" id="ARBA00022450"/>
    </source>
</evidence>
<dbReference type="PANTHER" id="PTHR43775:SF51">
    <property type="entry name" value="INACTIVE PHENOLPHTHIOCEROL SYNTHESIS POLYKETIDE SYNTHASE TYPE I PKS1-RELATED"/>
    <property type="match status" value="1"/>
</dbReference>
<organism evidence="6">
    <name type="scientific">Streptomyces avermitilis</name>
    <dbReference type="NCBI Taxonomy" id="33903"/>
    <lineage>
        <taxon>Bacteria</taxon>
        <taxon>Bacillati</taxon>
        <taxon>Actinomycetota</taxon>
        <taxon>Actinomycetes</taxon>
        <taxon>Kitasatosporales</taxon>
        <taxon>Streptomycetaceae</taxon>
        <taxon>Streptomyces</taxon>
    </lineage>
</organism>
<reference evidence="6" key="1">
    <citation type="submission" date="2019-04" db="EMBL/GenBank/DDBJ databases">
        <title>Draft genome sequences of Streptomyces avermitilis MC3.</title>
        <authorList>
            <person name="Komaki H."/>
            <person name="Tamura T."/>
            <person name="Hosoyama A."/>
        </authorList>
    </citation>
    <scope>NUCLEOTIDE SEQUENCE</scope>
    <source>
        <strain evidence="6">MC3</strain>
    </source>
</reference>
<evidence type="ECO:0000259" key="5">
    <source>
        <dbReference type="PROSITE" id="PS50075"/>
    </source>
</evidence>
<feature type="domain" description="Carrier" evidence="5">
    <location>
        <begin position="1"/>
        <end position="70"/>
    </location>
</feature>
<protein>
    <recommendedName>
        <fullName evidence="5">Carrier domain-containing protein</fullName>
    </recommendedName>
</protein>
<evidence type="ECO:0000313" key="6">
    <source>
        <dbReference type="EMBL" id="BBJ50729.1"/>
    </source>
</evidence>
<name>A0A499VPU1_STRAX</name>
<dbReference type="GO" id="GO:0004312">
    <property type="term" value="F:fatty acid synthase activity"/>
    <property type="evidence" value="ECO:0007669"/>
    <property type="project" value="TreeGrafter"/>
</dbReference>
<dbReference type="InterPro" id="IPR009081">
    <property type="entry name" value="PP-bd_ACP"/>
</dbReference>
<dbReference type="SMART" id="SM00823">
    <property type="entry name" value="PKS_PP"/>
    <property type="match status" value="1"/>
</dbReference>
<dbReference type="InterPro" id="IPR020806">
    <property type="entry name" value="PKS_PP-bd"/>
</dbReference>
<dbReference type="SUPFAM" id="SSF47336">
    <property type="entry name" value="ACP-like"/>
    <property type="match status" value="1"/>
</dbReference>
<dbReference type="PROSITE" id="PS50075">
    <property type="entry name" value="CARRIER"/>
    <property type="match status" value="1"/>
</dbReference>
<dbReference type="InterPro" id="IPR050091">
    <property type="entry name" value="PKS_NRPS_Biosynth_Enz"/>
</dbReference>
<dbReference type="Pfam" id="PF00550">
    <property type="entry name" value="PP-binding"/>
    <property type="match status" value="1"/>
</dbReference>
<keyword evidence="1" id="KW-0596">Phosphopantetheine</keyword>
<dbReference type="InterPro" id="IPR036736">
    <property type="entry name" value="ACP-like_sf"/>
</dbReference>
<evidence type="ECO:0000256" key="2">
    <source>
        <dbReference type="ARBA" id="ARBA00022553"/>
    </source>
</evidence>
<dbReference type="EMBL" id="AP019621">
    <property type="protein sequence ID" value="BBJ50729.1"/>
    <property type="molecule type" value="Genomic_DNA"/>
</dbReference>
<dbReference type="PROSITE" id="PS00012">
    <property type="entry name" value="PHOSPHOPANTETHEINE"/>
    <property type="match status" value="1"/>
</dbReference>
<proteinExistence type="predicted"/>
<keyword evidence="4" id="KW-0511">Multifunctional enzyme</keyword>
<evidence type="ECO:0000256" key="3">
    <source>
        <dbReference type="ARBA" id="ARBA00022679"/>
    </source>
</evidence>
<dbReference type="FunFam" id="1.10.1200.10:FF:000007">
    <property type="entry name" value="Probable polyketide synthase pks17"/>
    <property type="match status" value="1"/>
</dbReference>
<dbReference type="PANTHER" id="PTHR43775">
    <property type="entry name" value="FATTY ACID SYNTHASE"/>
    <property type="match status" value="1"/>
</dbReference>
<dbReference type="AlphaFoldDB" id="A0A499VPU1"/>
<dbReference type="InterPro" id="IPR006162">
    <property type="entry name" value="Ppantetheine_attach_site"/>
</dbReference>
<sequence>MREHTAGVLGHGSADDIDPDQAFKTLGFDSLTAVELRNRLRTATSLTVPATLVFDHPTPAALTAHLLELAAPPEHDPVLQVLGELERLEAGVEALGPVDGAHDEVVARLRRILRKAEAGSAPDGGGEDSSLQTASAAEVLAFIDSEFGDLA</sequence>
<keyword evidence="2" id="KW-0597">Phosphoprotein</keyword>
<dbReference type="GO" id="GO:0006633">
    <property type="term" value="P:fatty acid biosynthetic process"/>
    <property type="evidence" value="ECO:0007669"/>
    <property type="project" value="TreeGrafter"/>
</dbReference>
<dbReference type="Gene3D" id="1.10.1200.10">
    <property type="entry name" value="ACP-like"/>
    <property type="match status" value="1"/>
</dbReference>
<keyword evidence="3" id="KW-0808">Transferase</keyword>
<gene>
    <name evidence="6" type="ORF">SAVMC3_33580</name>
</gene>
<dbReference type="GO" id="GO:0031177">
    <property type="term" value="F:phosphopantetheine binding"/>
    <property type="evidence" value="ECO:0007669"/>
    <property type="project" value="InterPro"/>
</dbReference>
<evidence type="ECO:0000256" key="4">
    <source>
        <dbReference type="ARBA" id="ARBA00023268"/>
    </source>
</evidence>
<dbReference type="GO" id="GO:0017000">
    <property type="term" value="P:antibiotic biosynthetic process"/>
    <property type="evidence" value="ECO:0007669"/>
    <property type="project" value="UniProtKB-ARBA"/>
</dbReference>